<evidence type="ECO:0000256" key="7">
    <source>
        <dbReference type="ARBA" id="ARBA00069872"/>
    </source>
</evidence>
<evidence type="ECO:0000256" key="2">
    <source>
        <dbReference type="ARBA" id="ARBA00005636"/>
    </source>
</evidence>
<feature type="region of interest" description="Disordered" evidence="8">
    <location>
        <begin position="357"/>
        <end position="413"/>
    </location>
</feature>
<dbReference type="HOGENOM" id="CLU_036235_3_0_1"/>
<evidence type="ECO:0000313" key="11">
    <source>
        <dbReference type="EMBL" id="KIW46349.1"/>
    </source>
</evidence>
<evidence type="ECO:0000256" key="3">
    <source>
        <dbReference type="ARBA" id="ARBA00022980"/>
    </source>
</evidence>
<proteinExistence type="inferred from homology"/>
<dbReference type="FunFam" id="4.10.950.10:FF:000001">
    <property type="entry name" value="50S ribosomal protein L2"/>
    <property type="match status" value="1"/>
</dbReference>
<name>A0A0D2EEH8_9EURO</name>
<feature type="compositionally biased region" description="Basic residues" evidence="8">
    <location>
        <begin position="385"/>
        <end position="394"/>
    </location>
</feature>
<dbReference type="GeneID" id="27354099"/>
<dbReference type="Gene3D" id="2.30.30.30">
    <property type="match status" value="1"/>
</dbReference>
<dbReference type="InterPro" id="IPR022671">
    <property type="entry name" value="Ribosomal_uL2_CS"/>
</dbReference>
<evidence type="ECO:0000256" key="5">
    <source>
        <dbReference type="ARBA" id="ARBA00023274"/>
    </source>
</evidence>
<dbReference type="GO" id="GO:0005762">
    <property type="term" value="C:mitochondrial large ribosomal subunit"/>
    <property type="evidence" value="ECO:0007669"/>
    <property type="project" value="TreeGrafter"/>
</dbReference>
<dbReference type="PANTHER" id="PTHR13691:SF5">
    <property type="entry name" value="LARGE RIBOSOMAL SUBUNIT PROTEIN UL2M"/>
    <property type="match status" value="1"/>
</dbReference>
<reference evidence="11 12" key="1">
    <citation type="submission" date="2015-01" db="EMBL/GenBank/DDBJ databases">
        <title>The Genome Sequence of Exophiala oligosperma CBS72588.</title>
        <authorList>
            <consortium name="The Broad Institute Genomics Platform"/>
            <person name="Cuomo C."/>
            <person name="de Hoog S."/>
            <person name="Gorbushina A."/>
            <person name="Stielow B."/>
            <person name="Teixiera M."/>
            <person name="Abouelleil A."/>
            <person name="Chapman S.B."/>
            <person name="Priest M."/>
            <person name="Young S.K."/>
            <person name="Wortman J."/>
            <person name="Nusbaum C."/>
            <person name="Birren B."/>
        </authorList>
    </citation>
    <scope>NUCLEOTIDE SEQUENCE [LARGE SCALE GENOMIC DNA]</scope>
    <source>
        <strain evidence="11 12">CBS 72588</strain>
    </source>
</reference>
<gene>
    <name evidence="11" type="ORF">PV06_02025</name>
</gene>
<dbReference type="GO" id="GO:0032543">
    <property type="term" value="P:mitochondrial translation"/>
    <property type="evidence" value="ECO:0007669"/>
    <property type="project" value="TreeGrafter"/>
</dbReference>
<dbReference type="AlphaFoldDB" id="A0A0D2EEH8"/>
<dbReference type="PROSITE" id="PS00467">
    <property type="entry name" value="RIBOSOMAL_L2"/>
    <property type="match status" value="1"/>
</dbReference>
<feature type="compositionally biased region" description="Basic residues" evidence="8">
    <location>
        <begin position="404"/>
        <end position="413"/>
    </location>
</feature>
<dbReference type="RefSeq" id="XP_016266565.1">
    <property type="nucleotide sequence ID" value="XM_016402668.1"/>
</dbReference>
<dbReference type="FunFam" id="2.40.50.140:FF:000128">
    <property type="entry name" value="50S ribosomal protein L2"/>
    <property type="match status" value="1"/>
</dbReference>
<dbReference type="STRING" id="215243.A0A0D2EEH8"/>
<dbReference type="SUPFAM" id="SSF50104">
    <property type="entry name" value="Translation proteins SH3-like domain"/>
    <property type="match status" value="2"/>
</dbReference>
<dbReference type="PANTHER" id="PTHR13691">
    <property type="entry name" value="RIBOSOMAL PROTEIN L2"/>
    <property type="match status" value="1"/>
</dbReference>
<evidence type="ECO:0000256" key="1">
    <source>
        <dbReference type="ARBA" id="ARBA00004173"/>
    </source>
</evidence>
<dbReference type="Gene3D" id="2.40.50.140">
    <property type="entry name" value="Nucleic acid-binding proteins"/>
    <property type="match status" value="1"/>
</dbReference>
<dbReference type="InterPro" id="IPR014726">
    <property type="entry name" value="Ribosomal_uL2_dom3"/>
</dbReference>
<dbReference type="GO" id="GO:0003735">
    <property type="term" value="F:structural constituent of ribosome"/>
    <property type="evidence" value="ECO:0007669"/>
    <property type="project" value="InterPro"/>
</dbReference>
<evidence type="ECO:0000256" key="8">
    <source>
        <dbReference type="SAM" id="MobiDB-lite"/>
    </source>
</evidence>
<dbReference type="Pfam" id="PF03947">
    <property type="entry name" value="Ribosomal_L2_C"/>
    <property type="match status" value="2"/>
</dbReference>
<dbReference type="SMART" id="SM01383">
    <property type="entry name" value="Ribosomal_L2"/>
    <property type="match status" value="1"/>
</dbReference>
<dbReference type="InterPro" id="IPR002171">
    <property type="entry name" value="Ribosomal_uL2"/>
</dbReference>
<dbReference type="InterPro" id="IPR022666">
    <property type="entry name" value="Ribosomal_uL2_RNA-bd_dom"/>
</dbReference>
<evidence type="ECO:0000259" key="9">
    <source>
        <dbReference type="SMART" id="SM01382"/>
    </source>
</evidence>
<dbReference type="InterPro" id="IPR012340">
    <property type="entry name" value="NA-bd_OB-fold"/>
</dbReference>
<dbReference type="VEuPathDB" id="FungiDB:PV06_02025"/>
<evidence type="ECO:0000256" key="6">
    <source>
        <dbReference type="ARBA" id="ARBA00037226"/>
    </source>
</evidence>
<dbReference type="Proteomes" id="UP000053342">
    <property type="component" value="Unassembled WGS sequence"/>
</dbReference>
<feature type="domain" description="Large ribosomal subunit protein uL2 C-terminal" evidence="9">
    <location>
        <begin position="209"/>
        <end position="380"/>
    </location>
</feature>
<dbReference type="InterPro" id="IPR022669">
    <property type="entry name" value="Ribosomal_uL2_C"/>
</dbReference>
<dbReference type="GO" id="GO:0003723">
    <property type="term" value="F:RNA binding"/>
    <property type="evidence" value="ECO:0007669"/>
    <property type="project" value="TreeGrafter"/>
</dbReference>
<protein>
    <recommendedName>
        <fullName evidence="7">Large ribosomal subunit protein uL2m</fullName>
    </recommendedName>
</protein>
<dbReference type="SMART" id="SM01382">
    <property type="entry name" value="Ribosomal_L2_C"/>
    <property type="match status" value="1"/>
</dbReference>
<evidence type="ECO:0000313" key="12">
    <source>
        <dbReference type="Proteomes" id="UP000053342"/>
    </source>
</evidence>
<dbReference type="OrthoDB" id="268576at2759"/>
<sequence length="413" mass="45515">MLQPRVPIRTLCRACSFAKPALRRSYAQVVDPVHPSTSDLDGAFTSSSLAEPDDRIGSAKEEVKLRRYTPRTPGIRHLVRPLNDHLWRGRPWFSLTAPKKGHARGGRNNTGHVVVRHRGGGHKRRIRTVDFMRQQGGKHLVERIEHDPNRTAHIALVRNLKSNERTYILAAEGLRAGDIVESYRSGLPEELIKEMGGTTDLGVVASKTAWKGNCLKLGMIPVGTPIFNICPSKDSVAKICRSAGTHGVIIGKGEDSVQKEMIKLIGETSSMDMTSLTPDQLMDSLTPAQLKRFEKVANYVTVRLASGEVRLIDKEAVATIGVASNVNFKYRQLGKAGRSRWLGIRPTVRGVAMNAADHAHGGGRGKSKGNRIPVSPWGIPAKSGFKTRPRKKINHMVVTPRPRNQGKRRRGHA</sequence>
<comment type="function">
    <text evidence="6">Component of the mitochondrial ribosome (mitoribosome), a dedicated translation machinery responsible for the synthesis of mitochondrial genome-encoded proteins, including at least some of the essential transmembrane subunits of the mitochondrial respiratory chain. The mitoribosomes are attached to the mitochondrial inner membrane and translation products are cotranslationally integrated into the membrane.</text>
</comment>
<dbReference type="SUPFAM" id="SSF50249">
    <property type="entry name" value="Nucleic acid-binding proteins"/>
    <property type="match status" value="1"/>
</dbReference>
<comment type="subcellular location">
    <subcellularLocation>
        <location evidence="1">Mitochondrion</location>
    </subcellularLocation>
</comment>
<dbReference type="InterPro" id="IPR008991">
    <property type="entry name" value="Translation_prot_SH3-like_sf"/>
</dbReference>
<keyword evidence="4" id="KW-0496">Mitochondrion</keyword>
<accession>A0A0D2EEH8</accession>
<keyword evidence="3" id="KW-0689">Ribosomal protein</keyword>
<evidence type="ECO:0000259" key="10">
    <source>
        <dbReference type="SMART" id="SM01383"/>
    </source>
</evidence>
<dbReference type="Pfam" id="PF00181">
    <property type="entry name" value="Ribosomal_L2_N"/>
    <property type="match status" value="1"/>
</dbReference>
<keyword evidence="12" id="KW-1185">Reference proteome</keyword>
<dbReference type="EMBL" id="KN847333">
    <property type="protein sequence ID" value="KIW46349.1"/>
    <property type="molecule type" value="Genomic_DNA"/>
</dbReference>
<feature type="region of interest" description="Disordered" evidence="8">
    <location>
        <begin position="98"/>
        <end position="120"/>
    </location>
</feature>
<feature type="domain" description="Large ribosomal subunit protein uL2 RNA-binding" evidence="10">
    <location>
        <begin position="106"/>
        <end position="182"/>
    </location>
</feature>
<dbReference type="InterPro" id="IPR014722">
    <property type="entry name" value="Rib_uL2_dom2"/>
</dbReference>
<organism evidence="11 12">
    <name type="scientific">Exophiala oligosperma</name>
    <dbReference type="NCBI Taxonomy" id="215243"/>
    <lineage>
        <taxon>Eukaryota</taxon>
        <taxon>Fungi</taxon>
        <taxon>Dikarya</taxon>
        <taxon>Ascomycota</taxon>
        <taxon>Pezizomycotina</taxon>
        <taxon>Eurotiomycetes</taxon>
        <taxon>Chaetothyriomycetidae</taxon>
        <taxon>Chaetothyriales</taxon>
        <taxon>Herpotrichiellaceae</taxon>
        <taxon>Exophiala</taxon>
    </lineage>
</organism>
<keyword evidence="5" id="KW-0687">Ribonucleoprotein</keyword>
<dbReference type="Gene3D" id="4.10.950.10">
    <property type="entry name" value="Ribosomal protein L2, domain 3"/>
    <property type="match status" value="1"/>
</dbReference>
<evidence type="ECO:0000256" key="4">
    <source>
        <dbReference type="ARBA" id="ARBA00023128"/>
    </source>
</evidence>
<comment type="similarity">
    <text evidence="2">Belongs to the universal ribosomal protein uL2 family.</text>
</comment>